<sequence length="154" mass="16671">MKRMKLHCLMAALLMGGSLAAASAQDAEHAARIKSLIGKTYDRPDHKVETAPVVVVGEHALADWVQGEKGGRALLRRNQGDWTIVACGGDGFKDVKLLQDAGIPADAAKRLVARLNEAEQSLSPARVKRFGLYGTANDPRAAEHHDHSHHSMQH</sequence>
<comment type="caution">
    <text evidence="2">The sequence shown here is derived from an EMBL/GenBank/DDBJ whole genome shotgun (WGS) entry which is preliminary data.</text>
</comment>
<reference evidence="2 3" key="1">
    <citation type="submission" date="2020-07" db="EMBL/GenBank/DDBJ databases">
        <title>Novel species isolated from subtropical streams in China.</title>
        <authorList>
            <person name="Lu H."/>
        </authorList>
    </citation>
    <scope>NUCLEOTIDE SEQUENCE [LARGE SCALE GENOMIC DNA]</scope>
    <source>
        <strain evidence="2 3">FT3S</strain>
    </source>
</reference>
<dbReference type="NCBIfam" id="NF033672">
    <property type="entry name" value="mbn_chaper_assoc"/>
    <property type="match status" value="1"/>
</dbReference>
<organism evidence="2 3">
    <name type="scientific">Rugamonas fusca</name>
    <dbReference type="NCBI Taxonomy" id="2758568"/>
    <lineage>
        <taxon>Bacteria</taxon>
        <taxon>Pseudomonadati</taxon>
        <taxon>Pseudomonadota</taxon>
        <taxon>Betaproteobacteria</taxon>
        <taxon>Burkholderiales</taxon>
        <taxon>Oxalobacteraceae</taxon>
        <taxon>Telluria group</taxon>
        <taxon>Rugamonas</taxon>
    </lineage>
</organism>
<evidence type="ECO:0000313" key="3">
    <source>
        <dbReference type="Proteomes" id="UP000566711"/>
    </source>
</evidence>
<dbReference type="EMBL" id="JACEZS010000001">
    <property type="protein sequence ID" value="MBA5604235.1"/>
    <property type="molecule type" value="Genomic_DNA"/>
</dbReference>
<protein>
    <submittedName>
        <fullName evidence="2">Copper uptake system-associated protein</fullName>
    </submittedName>
</protein>
<evidence type="ECO:0000313" key="2">
    <source>
        <dbReference type="EMBL" id="MBA5604235.1"/>
    </source>
</evidence>
<name>A0A7W2I5F9_9BURK</name>
<dbReference type="AlphaFoldDB" id="A0A7W2I5F9"/>
<evidence type="ECO:0000256" key="1">
    <source>
        <dbReference type="SAM" id="SignalP"/>
    </source>
</evidence>
<accession>A0A7W2I5F9</accession>
<keyword evidence="3" id="KW-1185">Reference proteome</keyword>
<keyword evidence="1" id="KW-0732">Signal</keyword>
<gene>
    <name evidence="2" type="ORF">H3H36_02520</name>
</gene>
<feature type="signal peptide" evidence="1">
    <location>
        <begin position="1"/>
        <end position="20"/>
    </location>
</feature>
<proteinExistence type="predicted"/>
<dbReference type="RefSeq" id="WP_182213604.1">
    <property type="nucleotide sequence ID" value="NZ_JACEZS010000001.1"/>
</dbReference>
<feature type="chain" id="PRO_5031070188" evidence="1">
    <location>
        <begin position="21"/>
        <end position="154"/>
    </location>
</feature>
<dbReference type="Proteomes" id="UP000566711">
    <property type="component" value="Unassembled WGS sequence"/>
</dbReference>